<evidence type="ECO:0000256" key="1">
    <source>
        <dbReference type="ARBA" id="ARBA00008455"/>
    </source>
</evidence>
<feature type="domain" description="Peptidase C1A papain C-terminal" evidence="2">
    <location>
        <begin position="1"/>
        <end position="211"/>
    </location>
</feature>
<reference evidence="4" key="1">
    <citation type="submission" date="2017-02" db="UniProtKB">
        <authorList>
            <consortium name="WormBaseParasite"/>
        </authorList>
    </citation>
    <scope>IDENTIFICATION</scope>
</reference>
<dbReference type="STRING" id="131310.A0A0N4Z358"/>
<dbReference type="Proteomes" id="UP000038045">
    <property type="component" value="Unplaced"/>
</dbReference>
<organism evidence="3 4">
    <name type="scientific">Parastrongyloides trichosuri</name>
    <name type="common">Possum-specific nematode worm</name>
    <dbReference type="NCBI Taxonomy" id="131310"/>
    <lineage>
        <taxon>Eukaryota</taxon>
        <taxon>Metazoa</taxon>
        <taxon>Ecdysozoa</taxon>
        <taxon>Nematoda</taxon>
        <taxon>Chromadorea</taxon>
        <taxon>Rhabditida</taxon>
        <taxon>Tylenchina</taxon>
        <taxon>Panagrolaimomorpha</taxon>
        <taxon>Strongyloidoidea</taxon>
        <taxon>Strongyloididae</taxon>
        <taxon>Parastrongyloides</taxon>
    </lineage>
</organism>
<dbReference type="SMART" id="SM00645">
    <property type="entry name" value="Pept_C1"/>
    <property type="match status" value="1"/>
</dbReference>
<dbReference type="InterPro" id="IPR000668">
    <property type="entry name" value="Peptidase_C1A_C"/>
</dbReference>
<dbReference type="CDD" id="cd02248">
    <property type="entry name" value="Peptidase_C1A"/>
    <property type="match status" value="1"/>
</dbReference>
<dbReference type="GO" id="GO:0008234">
    <property type="term" value="F:cysteine-type peptidase activity"/>
    <property type="evidence" value="ECO:0007669"/>
    <property type="project" value="InterPro"/>
</dbReference>
<evidence type="ECO:0000259" key="2">
    <source>
        <dbReference type="SMART" id="SM00645"/>
    </source>
</evidence>
<comment type="similarity">
    <text evidence="1">Belongs to the peptidase C1 family.</text>
</comment>
<sequence length="260" mass="29615">MSPVKDQKSCGGCYAFSMIGSIEAQLAIQNYTSYNLSLQQLLACDRKQHPEYKVANKGCNGGYFLVAAYYLIENAIVNEHAYPFNIEESDMCKNVKSLNSKRIKNYDAGYIKTNNLNTIKILEENMLKRLEKGPVAVGIAVHSNMYYYDKGIYDDSCGDEINHAVILIGVTDEYWLIQNSWSSEWGEKGYMKIARNETDPCQLLRYWFQPIEFKNVSSGIVTNDIKDNHKDIASNIFSSYRSKNCNKTQCSSLKCLTEED</sequence>
<accession>A0A0N4Z358</accession>
<dbReference type="GO" id="GO:0006508">
    <property type="term" value="P:proteolysis"/>
    <property type="evidence" value="ECO:0007669"/>
    <property type="project" value="InterPro"/>
</dbReference>
<dbReference type="PRINTS" id="PR00705">
    <property type="entry name" value="PAPAIN"/>
</dbReference>
<dbReference type="InterPro" id="IPR038765">
    <property type="entry name" value="Papain-like_cys_pep_sf"/>
</dbReference>
<proteinExistence type="inferred from homology"/>
<dbReference type="AlphaFoldDB" id="A0A0N4Z358"/>
<dbReference type="PROSITE" id="PS00640">
    <property type="entry name" value="THIOL_PROTEASE_ASN"/>
    <property type="match status" value="1"/>
</dbReference>
<dbReference type="InterPro" id="IPR039417">
    <property type="entry name" value="Peptidase_C1A_papain-like"/>
</dbReference>
<dbReference type="InterPro" id="IPR025661">
    <property type="entry name" value="Pept_asp_AS"/>
</dbReference>
<dbReference type="InterPro" id="IPR013128">
    <property type="entry name" value="Peptidase_C1A"/>
</dbReference>
<dbReference type="Gene3D" id="3.90.70.10">
    <property type="entry name" value="Cysteine proteinases"/>
    <property type="match status" value="1"/>
</dbReference>
<evidence type="ECO:0000313" key="4">
    <source>
        <dbReference type="WBParaSite" id="PTRK_0000133700.1"/>
    </source>
</evidence>
<dbReference type="SUPFAM" id="SSF54001">
    <property type="entry name" value="Cysteine proteinases"/>
    <property type="match status" value="1"/>
</dbReference>
<evidence type="ECO:0000313" key="3">
    <source>
        <dbReference type="Proteomes" id="UP000038045"/>
    </source>
</evidence>
<name>A0A0N4Z358_PARTI</name>
<dbReference type="WBParaSite" id="PTRK_0000133700.1">
    <property type="protein sequence ID" value="PTRK_0000133700.1"/>
    <property type="gene ID" value="PTRK_0000133700"/>
</dbReference>
<keyword evidence="3" id="KW-1185">Reference proteome</keyword>
<dbReference type="PANTHER" id="PTHR12411">
    <property type="entry name" value="CYSTEINE PROTEASE FAMILY C1-RELATED"/>
    <property type="match status" value="1"/>
</dbReference>
<dbReference type="Pfam" id="PF00112">
    <property type="entry name" value="Peptidase_C1"/>
    <property type="match status" value="1"/>
</dbReference>
<protein>
    <submittedName>
        <fullName evidence="4">Pept_C1 domain-containing protein</fullName>
    </submittedName>
</protein>